<dbReference type="AlphaFoldDB" id="A0A918Q8B9"/>
<gene>
    <name evidence="7" type="primary">nocR</name>
    <name evidence="7" type="ORF">GCM10011273_22300</name>
</gene>
<dbReference type="SUPFAM" id="SSF53850">
    <property type="entry name" value="Periplasmic binding protein-like II"/>
    <property type="match status" value="1"/>
</dbReference>
<evidence type="ECO:0000313" key="8">
    <source>
        <dbReference type="Proteomes" id="UP000662572"/>
    </source>
</evidence>
<evidence type="ECO:0000256" key="5">
    <source>
        <dbReference type="SAM" id="Phobius"/>
    </source>
</evidence>
<dbReference type="InterPro" id="IPR036390">
    <property type="entry name" value="WH_DNA-bd_sf"/>
</dbReference>
<dbReference type="InterPro" id="IPR037424">
    <property type="entry name" value="NocR_PBP2"/>
</dbReference>
<dbReference type="GO" id="GO:0010628">
    <property type="term" value="P:positive regulation of gene expression"/>
    <property type="evidence" value="ECO:0007669"/>
    <property type="project" value="TreeGrafter"/>
</dbReference>
<dbReference type="Pfam" id="PF00126">
    <property type="entry name" value="HTH_1"/>
    <property type="match status" value="1"/>
</dbReference>
<dbReference type="GO" id="GO:0043565">
    <property type="term" value="F:sequence-specific DNA binding"/>
    <property type="evidence" value="ECO:0007669"/>
    <property type="project" value="TreeGrafter"/>
</dbReference>
<keyword evidence="5" id="KW-0472">Membrane</keyword>
<keyword evidence="3" id="KW-0238">DNA-binding</keyword>
<dbReference type="Proteomes" id="UP000662572">
    <property type="component" value="Unassembled WGS sequence"/>
</dbReference>
<dbReference type="InterPro" id="IPR036388">
    <property type="entry name" value="WH-like_DNA-bd_sf"/>
</dbReference>
<accession>A0A918Q8B9</accession>
<dbReference type="EMBL" id="BMZB01000002">
    <property type="protein sequence ID" value="GGZ35331.1"/>
    <property type="molecule type" value="Genomic_DNA"/>
</dbReference>
<dbReference type="PANTHER" id="PTHR30427">
    <property type="entry name" value="TRANSCRIPTIONAL ACTIVATOR PROTEIN LYSR"/>
    <property type="match status" value="1"/>
</dbReference>
<keyword evidence="5" id="KW-1133">Transmembrane helix</keyword>
<comment type="similarity">
    <text evidence="1">Belongs to the LysR transcriptional regulatory family.</text>
</comment>
<dbReference type="InterPro" id="IPR000847">
    <property type="entry name" value="LysR_HTH_N"/>
</dbReference>
<dbReference type="Gene3D" id="3.40.190.290">
    <property type="match status" value="1"/>
</dbReference>
<reference evidence="7" key="1">
    <citation type="journal article" date="2014" name="Int. J. Syst. Evol. Microbiol.">
        <title>Complete genome sequence of Corynebacterium casei LMG S-19264T (=DSM 44701T), isolated from a smear-ripened cheese.</title>
        <authorList>
            <consortium name="US DOE Joint Genome Institute (JGI-PGF)"/>
            <person name="Walter F."/>
            <person name="Albersmeier A."/>
            <person name="Kalinowski J."/>
            <person name="Ruckert C."/>
        </authorList>
    </citation>
    <scope>NUCLEOTIDE SEQUENCE</scope>
    <source>
        <strain evidence="7">KCTC 32296</strain>
    </source>
</reference>
<dbReference type="GO" id="GO:0009089">
    <property type="term" value="P:lysine biosynthetic process via diaminopimelate"/>
    <property type="evidence" value="ECO:0007669"/>
    <property type="project" value="TreeGrafter"/>
</dbReference>
<evidence type="ECO:0000256" key="3">
    <source>
        <dbReference type="ARBA" id="ARBA00023125"/>
    </source>
</evidence>
<protein>
    <submittedName>
        <fullName evidence="7">Regulatory protein NocR</fullName>
    </submittedName>
</protein>
<dbReference type="Gene3D" id="1.10.10.10">
    <property type="entry name" value="Winged helix-like DNA-binding domain superfamily/Winged helix DNA-binding domain"/>
    <property type="match status" value="1"/>
</dbReference>
<dbReference type="Pfam" id="PF03466">
    <property type="entry name" value="LysR_substrate"/>
    <property type="match status" value="1"/>
</dbReference>
<sequence>MNIRQLEIFRAVMMGGSASRAAELLQITQPAVSRAVAELEDNLGFFLFDRVKGRLVPTPEGILFFRDVNDSFIGLDRIRSSAARIRDFGLGTIRIASQAALGSTLVPRAIHAFRKVHPDVAITLQVLSSATVRDYVMYQQFDIGLAAEEVDLSGVEHRLFGSFRAVCAVPPGHALADKDIIRPEDLDGLPFIALSPEDRLRAQLTTIFDEAGVKPQVVVETPYALTVCALVLAGVGVGIVNLVAAEGFPERGLILKPFEPEIYFRSYLLFRPDTQKAQVVNRFVGALLRARSYNRTLMPK</sequence>
<feature type="transmembrane region" description="Helical" evidence="5">
    <location>
        <begin position="223"/>
        <end position="244"/>
    </location>
</feature>
<evidence type="ECO:0000259" key="6">
    <source>
        <dbReference type="PROSITE" id="PS50931"/>
    </source>
</evidence>
<dbReference type="CDD" id="cd08415">
    <property type="entry name" value="PBP2_LysR_opines_like"/>
    <property type="match status" value="1"/>
</dbReference>
<evidence type="ECO:0000256" key="4">
    <source>
        <dbReference type="ARBA" id="ARBA00023163"/>
    </source>
</evidence>
<evidence type="ECO:0000256" key="1">
    <source>
        <dbReference type="ARBA" id="ARBA00009437"/>
    </source>
</evidence>
<keyword evidence="5" id="KW-0812">Transmembrane</keyword>
<proteinExistence type="inferred from homology"/>
<name>A0A918Q8B9_9CAUL</name>
<reference evidence="7" key="2">
    <citation type="submission" date="2020-09" db="EMBL/GenBank/DDBJ databases">
        <authorList>
            <person name="Sun Q."/>
            <person name="Kim S."/>
        </authorList>
    </citation>
    <scope>NUCLEOTIDE SEQUENCE</scope>
    <source>
        <strain evidence="7">KCTC 32296</strain>
    </source>
</reference>
<dbReference type="PROSITE" id="PS50931">
    <property type="entry name" value="HTH_LYSR"/>
    <property type="match status" value="1"/>
</dbReference>
<keyword evidence="2" id="KW-0805">Transcription regulation</keyword>
<dbReference type="GO" id="GO:0003700">
    <property type="term" value="F:DNA-binding transcription factor activity"/>
    <property type="evidence" value="ECO:0007669"/>
    <property type="project" value="InterPro"/>
</dbReference>
<evidence type="ECO:0000313" key="7">
    <source>
        <dbReference type="EMBL" id="GGZ35331.1"/>
    </source>
</evidence>
<comment type="caution">
    <text evidence="7">The sequence shown here is derived from an EMBL/GenBank/DDBJ whole genome shotgun (WGS) entry which is preliminary data.</text>
</comment>
<dbReference type="PRINTS" id="PR00039">
    <property type="entry name" value="HTHLYSR"/>
</dbReference>
<dbReference type="SUPFAM" id="SSF46785">
    <property type="entry name" value="Winged helix' DNA-binding domain"/>
    <property type="match status" value="1"/>
</dbReference>
<feature type="domain" description="HTH lysR-type" evidence="6">
    <location>
        <begin position="1"/>
        <end position="58"/>
    </location>
</feature>
<dbReference type="InterPro" id="IPR005119">
    <property type="entry name" value="LysR_subst-bd"/>
</dbReference>
<keyword evidence="8" id="KW-1185">Reference proteome</keyword>
<evidence type="ECO:0000256" key="2">
    <source>
        <dbReference type="ARBA" id="ARBA00023015"/>
    </source>
</evidence>
<dbReference type="RefSeq" id="WP_189486504.1">
    <property type="nucleotide sequence ID" value="NZ_BMZB01000002.1"/>
</dbReference>
<dbReference type="PANTHER" id="PTHR30427:SF1">
    <property type="entry name" value="TRANSCRIPTIONAL ACTIVATOR PROTEIN LYSR"/>
    <property type="match status" value="1"/>
</dbReference>
<organism evidence="7 8">
    <name type="scientific">Asticcacaulis endophyticus</name>
    <dbReference type="NCBI Taxonomy" id="1395890"/>
    <lineage>
        <taxon>Bacteria</taxon>
        <taxon>Pseudomonadati</taxon>
        <taxon>Pseudomonadota</taxon>
        <taxon>Alphaproteobacteria</taxon>
        <taxon>Caulobacterales</taxon>
        <taxon>Caulobacteraceae</taxon>
        <taxon>Asticcacaulis</taxon>
    </lineage>
</organism>
<keyword evidence="4" id="KW-0804">Transcription</keyword>